<dbReference type="EMBL" id="VFWZ01000008">
    <property type="protein sequence ID" value="TPN82969.1"/>
    <property type="molecule type" value="Genomic_DNA"/>
</dbReference>
<organism evidence="1 2">
    <name type="scientific">Aquimarina algicola</name>
    <dbReference type="NCBI Taxonomy" id="2589995"/>
    <lineage>
        <taxon>Bacteria</taxon>
        <taxon>Pseudomonadati</taxon>
        <taxon>Bacteroidota</taxon>
        <taxon>Flavobacteriia</taxon>
        <taxon>Flavobacteriales</taxon>
        <taxon>Flavobacteriaceae</taxon>
        <taxon>Aquimarina</taxon>
    </lineage>
</organism>
<dbReference type="AlphaFoldDB" id="A0A504J791"/>
<dbReference type="OrthoDB" id="1163688at2"/>
<gene>
    <name evidence="1" type="ORF">FHK87_21320</name>
</gene>
<comment type="caution">
    <text evidence="1">The sequence shown here is derived from an EMBL/GenBank/DDBJ whole genome shotgun (WGS) entry which is preliminary data.</text>
</comment>
<proteinExistence type="predicted"/>
<reference evidence="1 2" key="1">
    <citation type="submission" date="2019-06" db="EMBL/GenBank/DDBJ databases">
        <authorList>
            <person name="Meng X."/>
        </authorList>
    </citation>
    <scope>NUCLEOTIDE SEQUENCE [LARGE SCALE GENOMIC DNA]</scope>
    <source>
        <strain evidence="1 2">M625</strain>
    </source>
</reference>
<keyword evidence="2" id="KW-1185">Reference proteome</keyword>
<accession>A0A504J791</accession>
<protein>
    <submittedName>
        <fullName evidence="1">Uncharacterized protein</fullName>
    </submittedName>
</protein>
<sequence length="185" mass="22000">MKTNEENTKKQRFIESIIDSIQMNILDFKDNLNKGESYELMIYQWINNLFEEKVEIEEAVTIVHQKRLQVLFNNAEVKTPEAEISKVRKRIFDRLDKTSLYNNLNHKNKEYIHSRIESLIQPNLHSCSDIIKIIFKICRKLGNDQKPTITKNLKPKYERKKNTNNNMVLHNLVTPNAYLLNNHVF</sequence>
<evidence type="ECO:0000313" key="1">
    <source>
        <dbReference type="EMBL" id="TPN82969.1"/>
    </source>
</evidence>
<dbReference type="RefSeq" id="WP_140596491.1">
    <property type="nucleotide sequence ID" value="NZ_VFWZ01000008.1"/>
</dbReference>
<dbReference type="Proteomes" id="UP000315540">
    <property type="component" value="Unassembled WGS sequence"/>
</dbReference>
<evidence type="ECO:0000313" key="2">
    <source>
        <dbReference type="Proteomes" id="UP000315540"/>
    </source>
</evidence>
<name>A0A504J791_9FLAO</name>